<dbReference type="AlphaFoldDB" id="A0A6G3TY89"/>
<accession>A0A6G3TY89</accession>
<protein>
    <submittedName>
        <fullName evidence="1">TetR/AcrR family transcriptional regulator</fullName>
    </submittedName>
</protein>
<dbReference type="EMBL" id="JAAGMU010000436">
    <property type="protein sequence ID" value="NEC79221.1"/>
    <property type="molecule type" value="Genomic_DNA"/>
</dbReference>
<proteinExistence type="predicted"/>
<evidence type="ECO:0000313" key="1">
    <source>
        <dbReference type="EMBL" id="NEC79221.1"/>
    </source>
</evidence>
<name>A0A6G3TY89_9ACTN</name>
<gene>
    <name evidence="1" type="ORF">G3I38_08165</name>
</gene>
<feature type="non-terminal residue" evidence="1">
    <location>
        <position position="1"/>
    </location>
</feature>
<organism evidence="1">
    <name type="scientific">Streptomyces sp. SID7958</name>
    <dbReference type="NCBI Taxonomy" id="2706093"/>
    <lineage>
        <taxon>Bacteria</taxon>
        <taxon>Bacillati</taxon>
        <taxon>Actinomycetota</taxon>
        <taxon>Actinomycetes</taxon>
        <taxon>Kitasatosporales</taxon>
        <taxon>Streptomycetaceae</taxon>
        <taxon>Streptomyces</taxon>
    </lineage>
</organism>
<reference evidence="1" key="1">
    <citation type="submission" date="2020-01" db="EMBL/GenBank/DDBJ databases">
        <title>Insect and environment-associated Actinomycetes.</title>
        <authorList>
            <person name="Currrie C."/>
            <person name="Chevrette M."/>
            <person name="Carlson C."/>
            <person name="Stubbendieck R."/>
            <person name="Wendt-Pienkowski E."/>
        </authorList>
    </citation>
    <scope>NUCLEOTIDE SEQUENCE</scope>
    <source>
        <strain evidence="1">SID7958</strain>
    </source>
</reference>
<comment type="caution">
    <text evidence="1">The sequence shown here is derived from an EMBL/GenBank/DDBJ whole genome shotgun (WGS) entry which is preliminary data.</text>
</comment>
<sequence>PRCDTGDLARACELVVRLALSCVAAPPADGGVADLVRGALHRQPAP</sequence>